<proteinExistence type="inferred from homology"/>
<feature type="active site" evidence="7">
    <location>
        <position position="365"/>
    </location>
</feature>
<evidence type="ECO:0000256" key="3">
    <source>
        <dbReference type="ARBA" id="ARBA00022679"/>
    </source>
</evidence>
<feature type="binding site" evidence="6">
    <location>
        <position position="291"/>
    </location>
    <ligand>
        <name>S-adenosyl-L-methionine</name>
        <dbReference type="ChEBI" id="CHEBI:59789"/>
    </ligand>
</feature>
<dbReference type="PANTHER" id="PTHR11061:SF49">
    <property type="entry name" value="23S RRNA (URACIL(1939)-C(5))-METHYLTRANSFERASE RLMD"/>
    <property type="match status" value="1"/>
</dbReference>
<feature type="binding site" evidence="6">
    <location>
        <position position="339"/>
    </location>
    <ligand>
        <name>S-adenosyl-L-methionine</name>
        <dbReference type="ChEBI" id="CHEBI:59789"/>
    </ligand>
</feature>
<dbReference type="InterPro" id="IPR030390">
    <property type="entry name" value="MeTrfase_TrmA_AS"/>
</dbReference>
<dbReference type="InterPro" id="IPR029063">
    <property type="entry name" value="SAM-dependent_MTases_sf"/>
</dbReference>
<dbReference type="PANTHER" id="PTHR11061">
    <property type="entry name" value="RNA M5U METHYLTRANSFERASE"/>
    <property type="match status" value="1"/>
</dbReference>
<dbReference type="Gene3D" id="2.40.50.140">
    <property type="entry name" value="Nucleic acid-binding proteins"/>
    <property type="match status" value="1"/>
</dbReference>
<keyword evidence="1" id="KW-0408">Iron</keyword>
<evidence type="ECO:0000256" key="1">
    <source>
        <dbReference type="ARBA" id="ARBA00022485"/>
    </source>
</evidence>
<dbReference type="SUPFAM" id="SSF53335">
    <property type="entry name" value="S-adenosyl-L-methionine-dependent methyltransferases"/>
    <property type="match status" value="1"/>
</dbReference>
<dbReference type="STRING" id="78245.Xaut_4164"/>
<dbReference type="PROSITE" id="PS51687">
    <property type="entry name" value="SAM_MT_RNA_M5U"/>
    <property type="match status" value="1"/>
</dbReference>
<keyword evidence="2 6" id="KW-0489">Methyltransferase</keyword>
<keyword evidence="4 6" id="KW-0949">S-adenosyl-L-methionine</keyword>
<dbReference type="HOGENOM" id="CLU_014689_8_0_5"/>
<dbReference type="PROSITE" id="PS01230">
    <property type="entry name" value="TRMA_1"/>
    <property type="match status" value="1"/>
</dbReference>
<evidence type="ECO:0000313" key="8">
    <source>
        <dbReference type="EMBL" id="ABS69385.1"/>
    </source>
</evidence>
<evidence type="ECO:0000256" key="5">
    <source>
        <dbReference type="ARBA" id="ARBA00023014"/>
    </source>
</evidence>
<accession>A7IMZ2</accession>
<keyword evidence="1" id="KW-0004">4Fe-4S</keyword>
<evidence type="ECO:0000256" key="4">
    <source>
        <dbReference type="ARBA" id="ARBA00022691"/>
    </source>
</evidence>
<sequence>MTEFLISRMGAQGDGLAQGPDGPLFAPFTLAGERVSGHVDKDRLAVEAILAPSPERAEPFCPHFGTCGGCLLQHWQLEPYFAWKRALVVEALARENIEAEVRPLVDAHGAGRRRVIFHARQYGARTVVGFAERKSHAMVALEACPVLAPSLDLALPAARAVAAALAPLKKPLDLQVVATDTGLDMDVRGSGPLPPSLLAEVAVLAERFGLARLTRHGELVLQRVAPILSMGRAKVELPPAAFLQATAEGERVLAEAVLTATQGARKVADLFAGAGTFALRLAEHARVFAAESHAGALAALTKASRTTSGLKAVDGEARDLFRRPLMAAELAAFDAVVIDPPRQGAEAQARELAQAKLARVVYVSCNVATFARDARLLVAGGFRLGAVTPVDQFRYSPHVELVATFERG</sequence>
<dbReference type="EMBL" id="CP000781">
    <property type="protein sequence ID" value="ABS69385.1"/>
    <property type="molecule type" value="Genomic_DNA"/>
</dbReference>
<dbReference type="InterPro" id="IPR012340">
    <property type="entry name" value="NA-bd_OB-fold"/>
</dbReference>
<dbReference type="GO" id="GO:0070475">
    <property type="term" value="P:rRNA base methylation"/>
    <property type="evidence" value="ECO:0007669"/>
    <property type="project" value="TreeGrafter"/>
</dbReference>
<dbReference type="Gene3D" id="3.40.50.150">
    <property type="entry name" value="Vaccinia Virus protein VP39"/>
    <property type="match status" value="1"/>
</dbReference>
<dbReference type="eggNOG" id="COG2265">
    <property type="taxonomic scope" value="Bacteria"/>
</dbReference>
<gene>
    <name evidence="8" type="ordered locus">Xaut_4164</name>
</gene>
<evidence type="ECO:0000256" key="2">
    <source>
        <dbReference type="ARBA" id="ARBA00022603"/>
    </source>
</evidence>
<feature type="binding site" evidence="6">
    <location>
        <position position="244"/>
    </location>
    <ligand>
        <name>S-adenosyl-L-methionine</name>
        <dbReference type="ChEBI" id="CHEBI:59789"/>
    </ligand>
</feature>
<name>A7IMZ2_XANP2</name>
<dbReference type="Proteomes" id="UP000002417">
    <property type="component" value="Chromosome"/>
</dbReference>
<evidence type="ECO:0000313" key="9">
    <source>
        <dbReference type="Proteomes" id="UP000002417"/>
    </source>
</evidence>
<dbReference type="Gene3D" id="2.40.50.1070">
    <property type="match status" value="1"/>
</dbReference>
<dbReference type="PhylomeDB" id="A7IMZ2"/>
<keyword evidence="1" id="KW-0479">Metal-binding</keyword>
<keyword evidence="5" id="KW-0411">Iron-sulfur</keyword>
<dbReference type="GO" id="GO:0070041">
    <property type="term" value="F:rRNA (uridine-C5-)-methyltransferase activity"/>
    <property type="evidence" value="ECO:0007669"/>
    <property type="project" value="TreeGrafter"/>
</dbReference>
<organism evidence="8 9">
    <name type="scientific">Xanthobacter autotrophicus (strain ATCC BAA-1158 / Py2)</name>
    <dbReference type="NCBI Taxonomy" id="78245"/>
    <lineage>
        <taxon>Bacteria</taxon>
        <taxon>Pseudomonadati</taxon>
        <taxon>Pseudomonadota</taxon>
        <taxon>Alphaproteobacteria</taxon>
        <taxon>Hyphomicrobiales</taxon>
        <taxon>Xanthobacteraceae</taxon>
        <taxon>Xanthobacter</taxon>
    </lineage>
</organism>
<feature type="active site" description="Nucleophile" evidence="6">
    <location>
        <position position="365"/>
    </location>
</feature>
<dbReference type="GO" id="GO:0051539">
    <property type="term" value="F:4 iron, 4 sulfur cluster binding"/>
    <property type="evidence" value="ECO:0007669"/>
    <property type="project" value="UniProtKB-KW"/>
</dbReference>
<dbReference type="Pfam" id="PF05958">
    <property type="entry name" value="tRNA_U5-meth_tr"/>
    <property type="match status" value="1"/>
</dbReference>
<dbReference type="InterPro" id="IPR010280">
    <property type="entry name" value="U5_MeTrfase_fam"/>
</dbReference>
<evidence type="ECO:0000256" key="7">
    <source>
        <dbReference type="PROSITE-ProRule" id="PRU10015"/>
    </source>
</evidence>
<keyword evidence="9" id="KW-1185">Reference proteome</keyword>
<dbReference type="KEGG" id="xau:Xaut_4164"/>
<comment type="similarity">
    <text evidence="6">Belongs to the class I-like SAM-binding methyltransferase superfamily. RNA M5U methyltransferase family.</text>
</comment>
<keyword evidence="3 6" id="KW-0808">Transferase</keyword>
<evidence type="ECO:0000256" key="6">
    <source>
        <dbReference type="PROSITE-ProRule" id="PRU01024"/>
    </source>
</evidence>
<dbReference type="AlphaFoldDB" id="A7IMZ2"/>
<feature type="binding site" evidence="6">
    <location>
        <position position="271"/>
    </location>
    <ligand>
        <name>S-adenosyl-L-methionine</name>
        <dbReference type="ChEBI" id="CHEBI:59789"/>
    </ligand>
</feature>
<reference evidence="8 9" key="1">
    <citation type="submission" date="2007-07" db="EMBL/GenBank/DDBJ databases">
        <title>Complete sequence of chromosome of Xanthobacter autotrophicus Py2.</title>
        <authorList>
            <consortium name="US DOE Joint Genome Institute"/>
            <person name="Copeland A."/>
            <person name="Lucas S."/>
            <person name="Lapidus A."/>
            <person name="Barry K."/>
            <person name="Glavina del Rio T."/>
            <person name="Hammon N."/>
            <person name="Israni S."/>
            <person name="Dalin E."/>
            <person name="Tice H."/>
            <person name="Pitluck S."/>
            <person name="Sims D."/>
            <person name="Brettin T."/>
            <person name="Bruce D."/>
            <person name="Detter J.C."/>
            <person name="Han C."/>
            <person name="Tapia R."/>
            <person name="Brainard J."/>
            <person name="Schmutz J."/>
            <person name="Larimer F."/>
            <person name="Land M."/>
            <person name="Hauser L."/>
            <person name="Kyrpides N."/>
            <person name="Kim E."/>
            <person name="Ensigns S.A."/>
            <person name="Richardson P."/>
        </authorList>
    </citation>
    <scope>NUCLEOTIDE SEQUENCE [LARGE SCALE GENOMIC DNA]</scope>
    <source>
        <strain evidence="9">ATCC BAA-1158 / Py2</strain>
    </source>
</reference>
<protein>
    <submittedName>
        <fullName evidence="8">Putative RNA methyltransferase</fullName>
    </submittedName>
</protein>